<proteinExistence type="predicted"/>
<dbReference type="RefSeq" id="XP_066921776.1">
    <property type="nucleotide sequence ID" value="XM_067065675.1"/>
</dbReference>
<protein>
    <submittedName>
        <fullName evidence="2">Uncharacterized protein</fullName>
    </submittedName>
</protein>
<dbReference type="GeneID" id="136809097"/>
<feature type="compositionally biased region" description="Basic and acidic residues" evidence="1">
    <location>
        <begin position="196"/>
        <end position="208"/>
    </location>
</feature>
<keyword evidence="3" id="KW-1185">Reference proteome</keyword>
<evidence type="ECO:0000313" key="2">
    <source>
        <dbReference type="EnsemblMetazoa" id="CLYHEMP012892.1"/>
    </source>
</evidence>
<evidence type="ECO:0000313" key="3">
    <source>
        <dbReference type="Proteomes" id="UP000594262"/>
    </source>
</evidence>
<dbReference type="Proteomes" id="UP000594262">
    <property type="component" value="Unplaced"/>
</dbReference>
<feature type="compositionally biased region" description="Polar residues" evidence="1">
    <location>
        <begin position="105"/>
        <end position="120"/>
    </location>
</feature>
<feature type="region of interest" description="Disordered" evidence="1">
    <location>
        <begin position="149"/>
        <end position="208"/>
    </location>
</feature>
<dbReference type="EnsemblMetazoa" id="CLYHEMT012892.1">
    <property type="protein sequence ID" value="CLYHEMP012892.1"/>
    <property type="gene ID" value="CLYHEMG012892"/>
</dbReference>
<accession>A0A7M5WTH2</accession>
<name>A0A7M5WTH2_9CNID</name>
<feature type="region of interest" description="Disordered" evidence="1">
    <location>
        <begin position="261"/>
        <end position="320"/>
    </location>
</feature>
<organism evidence="2 3">
    <name type="scientific">Clytia hemisphaerica</name>
    <dbReference type="NCBI Taxonomy" id="252671"/>
    <lineage>
        <taxon>Eukaryota</taxon>
        <taxon>Metazoa</taxon>
        <taxon>Cnidaria</taxon>
        <taxon>Hydrozoa</taxon>
        <taxon>Hydroidolina</taxon>
        <taxon>Leptothecata</taxon>
        <taxon>Obeliida</taxon>
        <taxon>Clytiidae</taxon>
        <taxon>Clytia</taxon>
    </lineage>
</organism>
<sequence>MIQLIRKKVAKMKDGILIRQSSLPDRSNVKSEDSLPNFTTDGNRNEYVYSSNEYTYTSRVAQTLKLSVTDYDDKADTQTSPIKIDNTHEEEIFFNTPRGDESPMSLKSQSSNCNNTTYSLKTKESRKISNSRTSLRKASVARIGNAFREMQNTIKTRKSRYSTKHDFPGRQRSQSTDNFIDKKPVSRSASLPNIKSGKENRKTGLSKKSVDHVFRKLSNQKQNKSTPILDFDSTDVISFPSNRLEGYRTKSNDQILCGLENRLTPSPKRHNNRKQSNNDLLPNSEDRDNSTARRNGNRDNTLTETEDMDRLERRRLKGRSSSLQLPNDVFVRHLKRERSSSTDNEDRVFSFDKLVARRLNSSKETQLCETDL</sequence>
<evidence type="ECO:0000256" key="1">
    <source>
        <dbReference type="SAM" id="MobiDB-lite"/>
    </source>
</evidence>
<feature type="compositionally biased region" description="Polar residues" evidence="1">
    <location>
        <begin position="292"/>
        <end position="303"/>
    </location>
</feature>
<dbReference type="AlphaFoldDB" id="A0A7M5WTH2"/>
<dbReference type="OrthoDB" id="10677683at2759"/>
<feature type="region of interest" description="Disordered" evidence="1">
    <location>
        <begin position="96"/>
        <end position="136"/>
    </location>
</feature>
<reference evidence="2" key="1">
    <citation type="submission" date="2021-01" db="UniProtKB">
        <authorList>
            <consortium name="EnsemblMetazoa"/>
        </authorList>
    </citation>
    <scope>IDENTIFICATION</scope>
</reference>